<dbReference type="EMBL" id="ACPB03010240">
    <property type="status" value="NOT_ANNOTATED_CDS"/>
    <property type="molecule type" value="Genomic_DNA"/>
</dbReference>
<sequence>MMFLRTTKQLSSLQLLPKLLKGKIIEHIVNRTSIFSFGILAPEYAQVFEQRDKFLVMPLDQKRQLYKGEHKTLGSIVTWQDFFSDEESRLKNQLVQNYKEEPIKKFPFNVELNKKVSLFSGDITSLEVDAIVNAANNSLLGGGGVDGAIHRAAGPELLEECRLLNGCKTGDAKLTGGYHLPAKCYSLFHLKSKEFSFSFLDVIHTVGPKGEKPALLESCYNKCLEIALNENIKSIAFPCISTGIYGYPQQAAALVALKTVRTALDKYSDKFDRIIFCTFMPADLLIYECLMQLFFPKD</sequence>
<dbReference type="VEuPathDB" id="VectorBase:RPRC002407"/>
<dbReference type="PANTHER" id="PTHR11106:SF27">
    <property type="entry name" value="MACRO DOMAIN-CONTAINING PROTEIN"/>
    <property type="match status" value="1"/>
</dbReference>
<dbReference type="SUPFAM" id="SSF52949">
    <property type="entry name" value="Macro domain-like"/>
    <property type="match status" value="1"/>
</dbReference>
<dbReference type="PANTHER" id="PTHR11106">
    <property type="entry name" value="GANGLIOSIDE INDUCED DIFFERENTIATION ASSOCIATED PROTEIN 2-RELATED"/>
    <property type="match status" value="1"/>
</dbReference>
<dbReference type="GO" id="GO:0042278">
    <property type="term" value="P:purine nucleoside metabolic process"/>
    <property type="evidence" value="ECO:0007669"/>
    <property type="project" value="TreeGrafter"/>
</dbReference>
<protein>
    <submittedName>
        <fullName evidence="1">Macro domain-containing protein</fullName>
    </submittedName>
</protein>
<organism evidence="1 2">
    <name type="scientific">Rhodnius prolixus</name>
    <name type="common">Triatomid bug</name>
    <dbReference type="NCBI Taxonomy" id="13249"/>
    <lineage>
        <taxon>Eukaryota</taxon>
        <taxon>Metazoa</taxon>
        <taxon>Ecdysozoa</taxon>
        <taxon>Arthropoda</taxon>
        <taxon>Hexapoda</taxon>
        <taxon>Insecta</taxon>
        <taxon>Pterygota</taxon>
        <taxon>Neoptera</taxon>
        <taxon>Paraneoptera</taxon>
        <taxon>Hemiptera</taxon>
        <taxon>Heteroptera</taxon>
        <taxon>Panheteroptera</taxon>
        <taxon>Cimicomorpha</taxon>
        <taxon>Reduviidae</taxon>
        <taxon>Triatominae</taxon>
        <taxon>Rhodnius</taxon>
    </lineage>
</organism>
<dbReference type="eggNOG" id="KOG2633">
    <property type="taxonomic scope" value="Eukaryota"/>
</dbReference>
<dbReference type="PROSITE" id="PS51154">
    <property type="entry name" value="MACRO"/>
    <property type="match status" value="1"/>
</dbReference>
<dbReference type="InterPro" id="IPR043472">
    <property type="entry name" value="Macro_dom-like"/>
</dbReference>
<reference evidence="1" key="1">
    <citation type="submission" date="2015-05" db="UniProtKB">
        <authorList>
            <consortium name="EnsemblMetazoa"/>
        </authorList>
    </citation>
    <scope>IDENTIFICATION</scope>
</reference>
<proteinExistence type="predicted"/>
<dbReference type="InterPro" id="IPR002589">
    <property type="entry name" value="Macro_dom"/>
</dbReference>
<dbReference type="SMART" id="SM00506">
    <property type="entry name" value="A1pp"/>
    <property type="match status" value="1"/>
</dbReference>
<dbReference type="GO" id="GO:0140291">
    <property type="term" value="P:peptidyl-glutamate ADP-deribosylation"/>
    <property type="evidence" value="ECO:0007669"/>
    <property type="project" value="TreeGrafter"/>
</dbReference>
<accession>T1HED5</accession>
<dbReference type="GO" id="GO:0006974">
    <property type="term" value="P:DNA damage response"/>
    <property type="evidence" value="ECO:0007669"/>
    <property type="project" value="TreeGrafter"/>
</dbReference>
<dbReference type="AlphaFoldDB" id="T1HED5"/>
<name>T1HED5_RHOPR</name>
<dbReference type="HOGENOM" id="CLU_046550_3_0_1"/>
<dbReference type="InParanoid" id="T1HED5"/>
<dbReference type="GO" id="GO:0005654">
    <property type="term" value="C:nucleoplasm"/>
    <property type="evidence" value="ECO:0007669"/>
    <property type="project" value="TreeGrafter"/>
</dbReference>
<evidence type="ECO:0000313" key="2">
    <source>
        <dbReference type="Proteomes" id="UP000015103"/>
    </source>
</evidence>
<dbReference type="CDD" id="cd02908">
    <property type="entry name" value="Macro_OAADPr_deacetylase"/>
    <property type="match status" value="1"/>
</dbReference>
<dbReference type="OMA" id="YECLMQL"/>
<dbReference type="Pfam" id="PF01661">
    <property type="entry name" value="Macro"/>
    <property type="match status" value="1"/>
</dbReference>
<keyword evidence="2" id="KW-1185">Reference proteome</keyword>
<dbReference type="Proteomes" id="UP000015103">
    <property type="component" value="Unassembled WGS sequence"/>
</dbReference>
<dbReference type="GO" id="GO:0140293">
    <property type="term" value="F:ADP-ribosylglutamate hydrolase activity"/>
    <property type="evidence" value="ECO:0007669"/>
    <property type="project" value="TreeGrafter"/>
</dbReference>
<dbReference type="STRING" id="13249.T1HED5"/>
<dbReference type="EnsemblMetazoa" id="RPRC002407-RA">
    <property type="protein sequence ID" value="RPRC002407-PA"/>
    <property type="gene ID" value="RPRC002407"/>
</dbReference>
<dbReference type="Gene3D" id="3.40.220.10">
    <property type="entry name" value="Leucine Aminopeptidase, subunit E, domain 1"/>
    <property type="match status" value="1"/>
</dbReference>
<evidence type="ECO:0000313" key="1">
    <source>
        <dbReference type="EnsemblMetazoa" id="RPRC002407-PA"/>
    </source>
</evidence>